<feature type="signal peptide" evidence="1">
    <location>
        <begin position="1"/>
        <end position="18"/>
    </location>
</feature>
<protein>
    <recommendedName>
        <fullName evidence="4">Outer membrane protein beta-barrel domain-containing protein</fullName>
    </recommendedName>
</protein>
<dbReference type="Pfam" id="PF01856">
    <property type="entry name" value="HP_OMP"/>
    <property type="match status" value="1"/>
</dbReference>
<evidence type="ECO:0000256" key="1">
    <source>
        <dbReference type="SAM" id="SignalP"/>
    </source>
</evidence>
<dbReference type="EMBL" id="CP022347">
    <property type="protein sequence ID" value="ASQ31249.1"/>
    <property type="molecule type" value="Genomic_DNA"/>
</dbReference>
<feature type="chain" id="PRO_5013302029" description="Outer membrane protein beta-barrel domain-containing protein" evidence="1">
    <location>
        <begin position="19"/>
        <end position="194"/>
    </location>
</feature>
<evidence type="ECO:0008006" key="4">
    <source>
        <dbReference type="Google" id="ProtNLM"/>
    </source>
</evidence>
<proteinExistence type="predicted"/>
<dbReference type="RefSeq" id="WP_094324386.1">
    <property type="nucleotide sequence ID" value="NZ_CP022347.1"/>
</dbReference>
<sequence length="194" mass="21495">MRKIVLSILAFVLSFSYAKDFDKSGFLLGVFGGSNSAEHTILGGNILINKADFIPIGARLGFQSFNESGIFGTRFYVDYSYANAKVENTDLKLTQTLLGLNLDLLLDFNIPNTESFVGVFGGVNYGFYNFKSSDNMSAFDGKGLGYNAGLALTLSSRHRIEIFYKSLPFKKYEAGILETYEMTSITGLAYQYNF</sequence>
<dbReference type="InterPro" id="IPR002718">
    <property type="entry name" value="OMP_Helicobacter"/>
</dbReference>
<dbReference type="Proteomes" id="UP000201169">
    <property type="component" value="Chromosome"/>
</dbReference>
<accession>A0A222MZF1</accession>
<reference evidence="2 3" key="1">
    <citation type="submission" date="2017-07" db="EMBL/GenBank/DDBJ databases">
        <title>Analysis of two Campylobacter avium genomes and identification of a novel hippuricase gene.</title>
        <authorList>
            <person name="Miller W.G."/>
            <person name="Chapman M.H."/>
            <person name="Yee E."/>
            <person name="Revez J."/>
            <person name="Bono J.L."/>
            <person name="Rossi M."/>
        </authorList>
    </citation>
    <scope>NUCLEOTIDE SEQUENCE [LARGE SCALE GENOMIC DNA]</scope>
    <source>
        <strain evidence="2 3">LMG 24591</strain>
    </source>
</reference>
<keyword evidence="3" id="KW-1185">Reference proteome</keyword>
<gene>
    <name evidence="2" type="ORF">CAV_1650</name>
</gene>
<organism evidence="2 3">
    <name type="scientific">Campylobacter avium LMG 24591</name>
    <dbReference type="NCBI Taxonomy" id="522484"/>
    <lineage>
        <taxon>Bacteria</taxon>
        <taxon>Pseudomonadati</taxon>
        <taxon>Campylobacterota</taxon>
        <taxon>Epsilonproteobacteria</taxon>
        <taxon>Campylobacterales</taxon>
        <taxon>Campylobacteraceae</taxon>
        <taxon>Campylobacter</taxon>
    </lineage>
</organism>
<name>A0A222MZF1_9BACT</name>
<evidence type="ECO:0000313" key="3">
    <source>
        <dbReference type="Proteomes" id="UP000201169"/>
    </source>
</evidence>
<dbReference type="AlphaFoldDB" id="A0A222MZF1"/>
<keyword evidence="1" id="KW-0732">Signal</keyword>
<dbReference type="OrthoDB" id="5321913at2"/>
<dbReference type="Gene3D" id="2.40.160.20">
    <property type="match status" value="1"/>
</dbReference>
<dbReference type="KEGG" id="cavi:CAV_1650"/>
<evidence type="ECO:0000313" key="2">
    <source>
        <dbReference type="EMBL" id="ASQ31249.1"/>
    </source>
</evidence>